<evidence type="ECO:0000256" key="6">
    <source>
        <dbReference type="ARBA" id="ARBA00023295"/>
    </source>
</evidence>
<feature type="domain" description="Chitin-binding type-2" evidence="9">
    <location>
        <begin position="459"/>
        <end position="514"/>
    </location>
</feature>
<dbReference type="Gene3D" id="3.20.20.80">
    <property type="entry name" value="Glycosidases"/>
    <property type="match status" value="1"/>
</dbReference>
<dbReference type="Pfam" id="PF00704">
    <property type="entry name" value="Glyco_hydro_18"/>
    <property type="match status" value="1"/>
</dbReference>
<evidence type="ECO:0000256" key="3">
    <source>
        <dbReference type="ARBA" id="ARBA00022729"/>
    </source>
</evidence>
<dbReference type="Gene3D" id="2.170.140.10">
    <property type="entry name" value="Chitin binding domain"/>
    <property type="match status" value="1"/>
</dbReference>
<evidence type="ECO:0000313" key="12">
    <source>
        <dbReference type="Proteomes" id="UP000069940"/>
    </source>
</evidence>
<dbReference type="SMART" id="SM00636">
    <property type="entry name" value="Glyco_18"/>
    <property type="match status" value="1"/>
</dbReference>
<dbReference type="SUPFAM" id="SSF54556">
    <property type="entry name" value="Chitinase insertion domain"/>
    <property type="match status" value="1"/>
</dbReference>
<evidence type="ECO:0000256" key="4">
    <source>
        <dbReference type="ARBA" id="ARBA00022801"/>
    </source>
</evidence>
<dbReference type="PROSITE" id="PS50940">
    <property type="entry name" value="CHIT_BIND_II"/>
    <property type="match status" value="1"/>
</dbReference>
<dbReference type="PANTHER" id="PTHR11177">
    <property type="entry name" value="CHITINASE"/>
    <property type="match status" value="1"/>
</dbReference>
<keyword evidence="6 7" id="KW-0326">Glycosidase</keyword>
<dbReference type="PANTHER" id="PTHR11177:SF360">
    <property type="entry name" value="CHITINASE 4-RELATED"/>
    <property type="match status" value="1"/>
</dbReference>
<evidence type="ECO:0000259" key="9">
    <source>
        <dbReference type="PROSITE" id="PS50940"/>
    </source>
</evidence>
<organism evidence="11 12">
    <name type="scientific">Aedes albopictus</name>
    <name type="common">Asian tiger mosquito</name>
    <name type="synonym">Stegomyia albopicta</name>
    <dbReference type="NCBI Taxonomy" id="7160"/>
    <lineage>
        <taxon>Eukaryota</taxon>
        <taxon>Metazoa</taxon>
        <taxon>Ecdysozoa</taxon>
        <taxon>Arthropoda</taxon>
        <taxon>Hexapoda</taxon>
        <taxon>Insecta</taxon>
        <taxon>Pterygota</taxon>
        <taxon>Neoptera</taxon>
        <taxon>Endopterygota</taxon>
        <taxon>Diptera</taxon>
        <taxon>Nematocera</taxon>
        <taxon>Culicoidea</taxon>
        <taxon>Culicidae</taxon>
        <taxon>Culicinae</taxon>
        <taxon>Aedini</taxon>
        <taxon>Aedes</taxon>
        <taxon>Stegomyia</taxon>
    </lineage>
</organism>
<accession>A0ABM1ZHE5</accession>
<comment type="similarity">
    <text evidence="1">Belongs to the glycosyl hydrolase 18 family. Chitinase class II subfamily.</text>
</comment>
<dbReference type="InterPro" id="IPR017853">
    <property type="entry name" value="GH"/>
</dbReference>
<evidence type="ECO:0000256" key="7">
    <source>
        <dbReference type="RuleBase" id="RU000489"/>
    </source>
</evidence>
<keyword evidence="2" id="KW-0147">Chitin-binding</keyword>
<dbReference type="InterPro" id="IPR011583">
    <property type="entry name" value="Chitinase_II/V-like_cat"/>
</dbReference>
<keyword evidence="3 8" id="KW-0732">Signal</keyword>
<keyword evidence="12" id="KW-1185">Reference proteome</keyword>
<dbReference type="CDD" id="cd02872">
    <property type="entry name" value="GH18_chitolectin_chitotriosidase"/>
    <property type="match status" value="1"/>
</dbReference>
<protein>
    <recommendedName>
        <fullName evidence="13">Chitinase</fullName>
    </recommendedName>
</protein>
<dbReference type="InterPro" id="IPR050314">
    <property type="entry name" value="Glycosyl_Hydrlase_18"/>
</dbReference>
<dbReference type="InterPro" id="IPR036508">
    <property type="entry name" value="Chitin-bd_dom_sf"/>
</dbReference>
<keyword evidence="4 7" id="KW-0378">Hydrolase</keyword>
<dbReference type="InterPro" id="IPR001579">
    <property type="entry name" value="Glyco_hydro_18_chit_AS"/>
</dbReference>
<feature type="domain" description="GH18" evidence="10">
    <location>
        <begin position="23"/>
        <end position="389"/>
    </location>
</feature>
<reference evidence="11" key="2">
    <citation type="submission" date="2025-05" db="UniProtKB">
        <authorList>
            <consortium name="EnsemblMetazoa"/>
        </authorList>
    </citation>
    <scope>IDENTIFICATION</scope>
    <source>
        <strain evidence="11">Foshan</strain>
    </source>
</reference>
<dbReference type="SMART" id="SM00494">
    <property type="entry name" value="ChtBD2"/>
    <property type="match status" value="1"/>
</dbReference>
<dbReference type="Proteomes" id="UP000069940">
    <property type="component" value="Unassembled WGS sequence"/>
</dbReference>
<evidence type="ECO:0008006" key="13">
    <source>
        <dbReference type="Google" id="ProtNLM"/>
    </source>
</evidence>
<evidence type="ECO:0000256" key="8">
    <source>
        <dbReference type="SAM" id="SignalP"/>
    </source>
</evidence>
<reference evidence="12" key="1">
    <citation type="journal article" date="2015" name="Proc. Natl. Acad. Sci. U.S.A.">
        <title>Genome sequence of the Asian Tiger mosquito, Aedes albopictus, reveals insights into its biology, genetics, and evolution.</title>
        <authorList>
            <person name="Chen X.G."/>
            <person name="Jiang X."/>
            <person name="Gu J."/>
            <person name="Xu M."/>
            <person name="Wu Y."/>
            <person name="Deng Y."/>
            <person name="Zhang C."/>
            <person name="Bonizzoni M."/>
            <person name="Dermauw W."/>
            <person name="Vontas J."/>
            <person name="Armbruster P."/>
            <person name="Huang X."/>
            <person name="Yang Y."/>
            <person name="Zhang H."/>
            <person name="He W."/>
            <person name="Peng H."/>
            <person name="Liu Y."/>
            <person name="Wu K."/>
            <person name="Chen J."/>
            <person name="Lirakis M."/>
            <person name="Topalis P."/>
            <person name="Van Leeuwen T."/>
            <person name="Hall A.B."/>
            <person name="Jiang X."/>
            <person name="Thorpe C."/>
            <person name="Mueller R.L."/>
            <person name="Sun C."/>
            <person name="Waterhouse R.M."/>
            <person name="Yan G."/>
            <person name="Tu Z.J."/>
            <person name="Fang X."/>
            <person name="James A.A."/>
        </authorList>
    </citation>
    <scope>NUCLEOTIDE SEQUENCE [LARGE SCALE GENOMIC DNA]</scope>
    <source>
        <strain evidence="12">Foshan</strain>
    </source>
</reference>
<evidence type="ECO:0000259" key="10">
    <source>
        <dbReference type="PROSITE" id="PS51910"/>
    </source>
</evidence>
<dbReference type="PROSITE" id="PS01095">
    <property type="entry name" value="GH18_1"/>
    <property type="match status" value="1"/>
</dbReference>
<feature type="chain" id="PRO_5045782539" description="Chitinase" evidence="8">
    <location>
        <begin position="21"/>
        <end position="514"/>
    </location>
</feature>
<dbReference type="GeneID" id="109425875"/>
<dbReference type="InterPro" id="IPR029070">
    <property type="entry name" value="Chitinase_insertion_sf"/>
</dbReference>
<dbReference type="RefSeq" id="XP_029732138.2">
    <property type="nucleotide sequence ID" value="XM_029876278.2"/>
</dbReference>
<keyword evidence="5" id="KW-1015">Disulfide bond</keyword>
<dbReference type="SUPFAM" id="SSF57625">
    <property type="entry name" value="Invertebrate chitin-binding proteins"/>
    <property type="match status" value="1"/>
</dbReference>
<dbReference type="EnsemblMetazoa" id="AALFPA23_018540.R27192">
    <property type="protein sequence ID" value="AALFPA23_018540.P27192"/>
    <property type="gene ID" value="AALFPA23_018540"/>
</dbReference>
<name>A0ABM1ZHE5_AEDAL</name>
<dbReference type="InterPro" id="IPR001223">
    <property type="entry name" value="Glyco_hydro18_cat"/>
</dbReference>
<evidence type="ECO:0000256" key="5">
    <source>
        <dbReference type="ARBA" id="ARBA00023157"/>
    </source>
</evidence>
<dbReference type="Pfam" id="PF01607">
    <property type="entry name" value="CBM_14"/>
    <property type="match status" value="1"/>
</dbReference>
<dbReference type="Gene3D" id="3.10.50.10">
    <property type="match status" value="1"/>
</dbReference>
<evidence type="ECO:0000256" key="1">
    <source>
        <dbReference type="ARBA" id="ARBA00009121"/>
    </source>
</evidence>
<feature type="signal peptide" evidence="8">
    <location>
        <begin position="1"/>
        <end position="20"/>
    </location>
</feature>
<evidence type="ECO:0000313" key="11">
    <source>
        <dbReference type="EnsemblMetazoa" id="AALFPA23_018540.P27192"/>
    </source>
</evidence>
<sequence>MRSWALGLLVLFCGATTLQAATDKVVCYYGSWATYRVSNGKYDVEDINPNLCTHIIYSFVGLDASTNLVKILDTWNDVTLQGFQRFVGLKSKNPKVKLLVAIGGWNEDSHSYAVMAESTASRKVFIESVVNLLKTYGFDGFDVDWEYPTLRGGKPEDRVNFVTLLKELRARLQPLGYLLSIAVGATKDYHRSAYDVPEINQYVDFVNLMTYDLHAYWDAQTGHNSPLYAATWETDSFTSMLNLDACVRAWLDAGLAANKLIMGVPAFGHTFTLASTTSNGVGARTIGGGTAGPYTLETGTLSYLEICERLKTGYTTRWDDIQKVPYAFLGNQWISYDDVTSIALKVAYAKSKNIGGVMVWSIESDDDRNICGGGAHPITNAVYNAVFGSSGTTTTTVAPTTTTTVKTTTTTAAPKTTTTTAKPATTTTTTTAKTTTTTTAKTTTTTTVAPVTTTVAPGTLVCKNGFVRDPTDCQYFYQCNPAGYVIDSWRFKCQTGLYFDEEHSYCNWAYLVKC</sequence>
<evidence type="ECO:0000256" key="2">
    <source>
        <dbReference type="ARBA" id="ARBA00022669"/>
    </source>
</evidence>
<proteinExistence type="inferred from homology"/>
<dbReference type="SUPFAM" id="SSF51445">
    <property type="entry name" value="(Trans)glycosidases"/>
    <property type="match status" value="1"/>
</dbReference>
<dbReference type="PROSITE" id="PS51910">
    <property type="entry name" value="GH18_2"/>
    <property type="match status" value="1"/>
</dbReference>
<dbReference type="InterPro" id="IPR002557">
    <property type="entry name" value="Chitin-bd_dom"/>
</dbReference>